<sequence>MNTISMNADTPQALLYSVYVTQGAVVLYLDKGADYVSGRFVCSQPNYQMACDFALALSAQKGFPLINLVTKHYASQRALLGT</sequence>
<proteinExistence type="predicted"/>
<reference evidence="1 2" key="1">
    <citation type="submission" date="2022-04" db="EMBL/GenBank/DDBJ databases">
        <title>Positive selection, recombination, and allopatry shape intraspecific diversity of widespread and dominant cyanobacteria.</title>
        <authorList>
            <person name="Wei J."/>
            <person name="Shu W."/>
            <person name="Hu C."/>
        </authorList>
    </citation>
    <scope>NUCLEOTIDE SEQUENCE [LARGE SCALE GENOMIC DNA]</scope>
    <source>
        <strain evidence="1 2">GB2-A4</strain>
    </source>
</reference>
<comment type="caution">
    <text evidence="1">The sequence shown here is derived from an EMBL/GenBank/DDBJ whole genome shotgun (WGS) entry which is preliminary data.</text>
</comment>
<dbReference type="EMBL" id="JAMPKM010000033">
    <property type="protein sequence ID" value="MEP0820555.1"/>
    <property type="molecule type" value="Genomic_DNA"/>
</dbReference>
<evidence type="ECO:0000313" key="2">
    <source>
        <dbReference type="Proteomes" id="UP001464891"/>
    </source>
</evidence>
<gene>
    <name evidence="1" type="ORF">NC998_26020</name>
</gene>
<organism evidence="1 2">
    <name type="scientific">Trichocoleus desertorum GB2-A4</name>
    <dbReference type="NCBI Taxonomy" id="2933944"/>
    <lineage>
        <taxon>Bacteria</taxon>
        <taxon>Bacillati</taxon>
        <taxon>Cyanobacteriota</taxon>
        <taxon>Cyanophyceae</taxon>
        <taxon>Leptolyngbyales</taxon>
        <taxon>Trichocoleusaceae</taxon>
        <taxon>Trichocoleus</taxon>
    </lineage>
</organism>
<dbReference type="Proteomes" id="UP001464891">
    <property type="component" value="Unassembled WGS sequence"/>
</dbReference>
<accession>A0ABV0JFJ1</accession>
<dbReference type="RefSeq" id="WP_348252636.1">
    <property type="nucleotide sequence ID" value="NZ_JAMPKM010000033.1"/>
</dbReference>
<protein>
    <submittedName>
        <fullName evidence="1">Uncharacterized protein</fullName>
    </submittedName>
</protein>
<evidence type="ECO:0000313" key="1">
    <source>
        <dbReference type="EMBL" id="MEP0820555.1"/>
    </source>
</evidence>
<keyword evidence="2" id="KW-1185">Reference proteome</keyword>
<name>A0ABV0JFJ1_9CYAN</name>